<dbReference type="Pfam" id="PF22770">
    <property type="entry name" value="POP1_C"/>
    <property type="match status" value="1"/>
</dbReference>
<feature type="domain" description="POPLD" evidence="2">
    <location>
        <begin position="81"/>
        <end position="172"/>
    </location>
</feature>
<dbReference type="Proteomes" id="UP001295794">
    <property type="component" value="Unassembled WGS sequence"/>
</dbReference>
<evidence type="ECO:0008006" key="6">
    <source>
        <dbReference type="Google" id="ProtNLM"/>
    </source>
</evidence>
<comment type="caution">
    <text evidence="4">The sequence shown here is derived from an EMBL/GenBank/DDBJ whole genome shotgun (WGS) entry which is preliminary data.</text>
</comment>
<evidence type="ECO:0000313" key="4">
    <source>
        <dbReference type="EMBL" id="CAK5284226.1"/>
    </source>
</evidence>
<gene>
    <name evidence="4" type="ORF">MYCIT1_LOCUS37318</name>
</gene>
<accession>A0AAD2HXW0</accession>
<protein>
    <recommendedName>
        <fullName evidence="6">POPLD domain-containing protein</fullName>
    </recommendedName>
</protein>
<dbReference type="PANTHER" id="PTHR22731:SF3">
    <property type="entry name" value="RIBONUCLEASES P_MRP PROTEIN SUBUNIT POP1"/>
    <property type="match status" value="1"/>
</dbReference>
<feature type="region of interest" description="Disordered" evidence="1">
    <location>
        <begin position="30"/>
        <end position="51"/>
    </location>
</feature>
<dbReference type="GO" id="GO:0000172">
    <property type="term" value="C:ribonuclease MRP complex"/>
    <property type="evidence" value="ECO:0007669"/>
    <property type="project" value="InterPro"/>
</dbReference>
<dbReference type="AlphaFoldDB" id="A0AAD2HXW0"/>
<evidence type="ECO:0000313" key="5">
    <source>
        <dbReference type="Proteomes" id="UP001295794"/>
    </source>
</evidence>
<keyword evidence="5" id="KW-1185">Reference proteome</keyword>
<sequence length="350" mass="39035">MTVSPRIIPSATLAQSELWDEARRNGLRKPRYKKQDIDERRSKNLIPGTPLSALRQDDRVPVLLVQRSTECSGTSDRGLHGWTLFLPAGWGMPFFSSLTFTGTRVAGQRERAAQAFEAGSAYFPRDYPTCLSYTAHVTERESTERARWERTPPAKRPNFEKLGTRSPWRADWEVVLGADPDLVSTQREPGKETWEPWLLRGSGVRALLDKLIADPGVFSAELNALRIKRHFAPLQQSSVLLASSALLRVKINPIKEGNPQDLALIYAIPSDEGELPSEIIGYVTSGNFSLSQGTGFAIGAVSLTSYLKLTTKNLPSERTKSTLTKNPLFVKYRDRDGHVFRAAEIQVLDT</sequence>
<dbReference type="InterPro" id="IPR012590">
    <property type="entry name" value="POPLD_dom"/>
</dbReference>
<organism evidence="4 5">
    <name type="scientific">Mycena citricolor</name>
    <dbReference type="NCBI Taxonomy" id="2018698"/>
    <lineage>
        <taxon>Eukaryota</taxon>
        <taxon>Fungi</taxon>
        <taxon>Dikarya</taxon>
        <taxon>Basidiomycota</taxon>
        <taxon>Agaricomycotina</taxon>
        <taxon>Agaricomycetes</taxon>
        <taxon>Agaricomycetidae</taxon>
        <taxon>Agaricales</taxon>
        <taxon>Marasmiineae</taxon>
        <taxon>Mycenaceae</taxon>
        <taxon>Mycena</taxon>
    </lineage>
</organism>
<proteinExistence type="predicted"/>
<dbReference type="InterPro" id="IPR055079">
    <property type="entry name" value="POP1_C"/>
</dbReference>
<name>A0AAD2HXW0_9AGAR</name>
<dbReference type="PANTHER" id="PTHR22731">
    <property type="entry name" value="RIBONUCLEASES P/MRP PROTEIN SUBUNIT POP1"/>
    <property type="match status" value="1"/>
</dbReference>
<evidence type="ECO:0000259" key="3">
    <source>
        <dbReference type="Pfam" id="PF22770"/>
    </source>
</evidence>
<dbReference type="EMBL" id="CAVNYO010000478">
    <property type="protein sequence ID" value="CAK5284226.1"/>
    <property type="molecule type" value="Genomic_DNA"/>
</dbReference>
<reference evidence="4" key="1">
    <citation type="submission" date="2023-11" db="EMBL/GenBank/DDBJ databases">
        <authorList>
            <person name="De Vega J J."/>
            <person name="De Vega J J."/>
        </authorList>
    </citation>
    <scope>NUCLEOTIDE SEQUENCE</scope>
</reference>
<evidence type="ECO:0000256" key="1">
    <source>
        <dbReference type="SAM" id="MobiDB-lite"/>
    </source>
</evidence>
<evidence type="ECO:0000259" key="2">
    <source>
        <dbReference type="Pfam" id="PF08170"/>
    </source>
</evidence>
<feature type="compositionally biased region" description="Basic and acidic residues" evidence="1">
    <location>
        <begin position="33"/>
        <end position="42"/>
    </location>
</feature>
<dbReference type="InterPro" id="IPR039182">
    <property type="entry name" value="Pop1"/>
</dbReference>
<dbReference type="GO" id="GO:0005655">
    <property type="term" value="C:nucleolar ribonuclease P complex"/>
    <property type="evidence" value="ECO:0007669"/>
    <property type="project" value="InterPro"/>
</dbReference>
<dbReference type="Pfam" id="PF08170">
    <property type="entry name" value="POPLD"/>
    <property type="match status" value="1"/>
</dbReference>
<feature type="domain" description="POP1 C-terminal" evidence="3">
    <location>
        <begin position="278"/>
        <end position="347"/>
    </location>
</feature>
<dbReference type="GO" id="GO:0001682">
    <property type="term" value="P:tRNA 5'-leader removal"/>
    <property type="evidence" value="ECO:0007669"/>
    <property type="project" value="InterPro"/>
</dbReference>